<comment type="caution">
    <text evidence="1">The sequence shown here is derived from an EMBL/GenBank/DDBJ whole genome shotgun (WGS) entry which is preliminary data.</text>
</comment>
<protein>
    <submittedName>
        <fullName evidence="1">Uncharacterized protein</fullName>
    </submittedName>
</protein>
<dbReference type="EMBL" id="CAJJDO010000123">
    <property type="protein sequence ID" value="CAD8200065.1"/>
    <property type="molecule type" value="Genomic_DNA"/>
</dbReference>
<proteinExistence type="predicted"/>
<accession>A0A8S1XFY0</accession>
<dbReference type="AlphaFoldDB" id="A0A8S1XFY0"/>
<keyword evidence="2" id="KW-1185">Reference proteome</keyword>
<sequence>MDWVWGQQGNKRIVLRTVGAEAIFVNAHPQPQRTFFKNIFWEQQLR</sequence>
<name>A0A8S1XFY0_9CILI</name>
<evidence type="ECO:0000313" key="2">
    <source>
        <dbReference type="Proteomes" id="UP000689195"/>
    </source>
</evidence>
<dbReference type="Proteomes" id="UP000689195">
    <property type="component" value="Unassembled WGS sequence"/>
</dbReference>
<organism evidence="1 2">
    <name type="scientific">Paramecium pentaurelia</name>
    <dbReference type="NCBI Taxonomy" id="43138"/>
    <lineage>
        <taxon>Eukaryota</taxon>
        <taxon>Sar</taxon>
        <taxon>Alveolata</taxon>
        <taxon>Ciliophora</taxon>
        <taxon>Intramacronucleata</taxon>
        <taxon>Oligohymenophorea</taxon>
        <taxon>Peniculida</taxon>
        <taxon>Parameciidae</taxon>
        <taxon>Paramecium</taxon>
    </lineage>
</organism>
<evidence type="ECO:0000313" key="1">
    <source>
        <dbReference type="EMBL" id="CAD8200065.1"/>
    </source>
</evidence>
<reference evidence="1" key="1">
    <citation type="submission" date="2021-01" db="EMBL/GenBank/DDBJ databases">
        <authorList>
            <consortium name="Genoscope - CEA"/>
            <person name="William W."/>
        </authorList>
    </citation>
    <scope>NUCLEOTIDE SEQUENCE</scope>
</reference>
<gene>
    <name evidence="1" type="ORF">PPENT_87.1.T1230104</name>
</gene>